<keyword evidence="3" id="KW-1185">Reference proteome</keyword>
<dbReference type="OrthoDB" id="1304644at2759"/>
<name>A0A9J5XC51_SOLCO</name>
<dbReference type="EMBL" id="JACXVP010000009">
    <property type="protein sequence ID" value="KAG5585322.1"/>
    <property type="molecule type" value="Genomic_DNA"/>
</dbReference>
<gene>
    <name evidence="2" type="ORF">H5410_045756</name>
</gene>
<proteinExistence type="predicted"/>
<dbReference type="AlphaFoldDB" id="A0A9J5XC51"/>
<dbReference type="GO" id="GO:0003676">
    <property type="term" value="F:nucleic acid binding"/>
    <property type="evidence" value="ECO:0007669"/>
    <property type="project" value="InterPro"/>
</dbReference>
<dbReference type="InterPro" id="IPR000467">
    <property type="entry name" value="G_patch_dom"/>
</dbReference>
<accession>A0A9J5XC51</accession>
<sequence length="420" mass="47834">MPTMPEVDSYKEIEKEARSRTDDNVAREIRNLKEAFKSIQVHKGVPKFDVFDGKGNPRAHLRSYCDKLVGVGKDEAIRMKLFIRSLTGEALDWYTSRDPQKWNSWGATTQEFMDRFKFNTEAISDRFYLMKSEKKSTESFREYAMRWRADAAKVQPPIEENEMTSLFIQSQKDVMYYENMISVVGQKFFEVVRMGEFIEEGIKTGRITNLAALQATSKAIQSNSIRGTLKKKKDGVSAVMTIQERRPNQIMEELDGSVFHIREIVCATQVGKANLPRVLMMVAWEMLKNGFIPGQGLGAKFDGIMEPIQLPGQKYTFGLGYDPTPEEISSANLKRKSDIPLPQPIPPLNQSFSKAFASQGLEEAVEDNLTEGLKNLFIEETECNMILEDCTEALTIWDAMPEDALNNWTCNPSPVLRESW</sequence>
<dbReference type="PANTHER" id="PTHR33223">
    <property type="entry name" value="CCHC-TYPE DOMAIN-CONTAINING PROTEIN"/>
    <property type="match status" value="1"/>
</dbReference>
<evidence type="ECO:0000259" key="1">
    <source>
        <dbReference type="PROSITE" id="PS50174"/>
    </source>
</evidence>
<dbReference type="PROSITE" id="PS50174">
    <property type="entry name" value="G_PATCH"/>
    <property type="match status" value="1"/>
</dbReference>
<protein>
    <recommendedName>
        <fullName evidence="1">G-patch domain-containing protein</fullName>
    </recommendedName>
</protein>
<organism evidence="2 3">
    <name type="scientific">Solanum commersonii</name>
    <name type="common">Commerson's wild potato</name>
    <name type="synonym">Commerson's nightshade</name>
    <dbReference type="NCBI Taxonomy" id="4109"/>
    <lineage>
        <taxon>Eukaryota</taxon>
        <taxon>Viridiplantae</taxon>
        <taxon>Streptophyta</taxon>
        <taxon>Embryophyta</taxon>
        <taxon>Tracheophyta</taxon>
        <taxon>Spermatophyta</taxon>
        <taxon>Magnoliopsida</taxon>
        <taxon>eudicotyledons</taxon>
        <taxon>Gunneridae</taxon>
        <taxon>Pentapetalae</taxon>
        <taxon>asterids</taxon>
        <taxon>lamiids</taxon>
        <taxon>Solanales</taxon>
        <taxon>Solanaceae</taxon>
        <taxon>Solanoideae</taxon>
        <taxon>Solaneae</taxon>
        <taxon>Solanum</taxon>
    </lineage>
</organism>
<dbReference type="Proteomes" id="UP000824120">
    <property type="component" value="Chromosome 9"/>
</dbReference>
<evidence type="ECO:0000313" key="2">
    <source>
        <dbReference type="EMBL" id="KAG5585322.1"/>
    </source>
</evidence>
<feature type="domain" description="G-patch" evidence="1">
    <location>
        <begin position="286"/>
        <end position="324"/>
    </location>
</feature>
<dbReference type="Pfam" id="PF01585">
    <property type="entry name" value="G-patch"/>
    <property type="match status" value="1"/>
</dbReference>
<evidence type="ECO:0000313" key="3">
    <source>
        <dbReference type="Proteomes" id="UP000824120"/>
    </source>
</evidence>
<dbReference type="PANTHER" id="PTHR33223:SF8">
    <property type="entry name" value="OS04G0172440 PROTEIN"/>
    <property type="match status" value="1"/>
</dbReference>
<reference evidence="2 3" key="1">
    <citation type="submission" date="2020-09" db="EMBL/GenBank/DDBJ databases">
        <title>De no assembly of potato wild relative species, Solanum commersonii.</title>
        <authorList>
            <person name="Cho K."/>
        </authorList>
    </citation>
    <scope>NUCLEOTIDE SEQUENCE [LARGE SCALE GENOMIC DNA]</scope>
    <source>
        <strain evidence="2">LZ3.2</strain>
        <tissue evidence="2">Leaf</tissue>
    </source>
</reference>
<comment type="caution">
    <text evidence="2">The sequence shown here is derived from an EMBL/GenBank/DDBJ whole genome shotgun (WGS) entry which is preliminary data.</text>
</comment>